<dbReference type="EMBL" id="RWGY01000004">
    <property type="protein sequence ID" value="TVU48197.1"/>
    <property type="molecule type" value="Genomic_DNA"/>
</dbReference>
<evidence type="ECO:0000256" key="3">
    <source>
        <dbReference type="SAM" id="MobiDB-lite"/>
    </source>
</evidence>
<evidence type="ECO:0000313" key="4">
    <source>
        <dbReference type="EMBL" id="TVU48197.1"/>
    </source>
</evidence>
<dbReference type="PANTHER" id="PTHR34045:SF1">
    <property type="entry name" value="OS03G0180600 PROTEIN"/>
    <property type="match status" value="1"/>
</dbReference>
<dbReference type="InterPro" id="IPR044683">
    <property type="entry name" value="LAZY"/>
</dbReference>
<dbReference type="PANTHER" id="PTHR34045">
    <property type="entry name" value="OS03G0406300 PROTEIN"/>
    <property type="match status" value="1"/>
</dbReference>
<accession>A0A5J9WJY7</accession>
<feature type="region of interest" description="Disordered" evidence="3">
    <location>
        <begin position="164"/>
        <end position="213"/>
    </location>
</feature>
<name>A0A5J9WJY7_9POAL</name>
<reference evidence="4 5" key="1">
    <citation type="journal article" date="2019" name="Sci. Rep.">
        <title>A high-quality genome of Eragrostis curvula grass provides insights into Poaceae evolution and supports new strategies to enhance forage quality.</title>
        <authorList>
            <person name="Carballo J."/>
            <person name="Santos B.A.C.M."/>
            <person name="Zappacosta D."/>
            <person name="Garbus I."/>
            <person name="Selva J.P."/>
            <person name="Gallo C.A."/>
            <person name="Diaz A."/>
            <person name="Albertini E."/>
            <person name="Caccamo M."/>
            <person name="Echenique V."/>
        </authorList>
    </citation>
    <scope>NUCLEOTIDE SEQUENCE [LARGE SCALE GENOMIC DNA]</scope>
    <source>
        <strain evidence="5">cv. Victoria</strain>
        <tissue evidence="4">Leaf</tissue>
    </source>
</reference>
<keyword evidence="5" id="KW-1185">Reference proteome</keyword>
<keyword evidence="1" id="KW-0341">Growth regulation</keyword>
<feature type="region of interest" description="Disordered" evidence="3">
    <location>
        <begin position="1"/>
        <end position="41"/>
    </location>
</feature>
<sequence length="213" mass="23941">MRVMHGWWRRGPAQRQRLGRGAATSGGGAAETSIGLPRSQIHEPDNYYSTAMLSNGTFGTKDGQRLKSSDGSIESCTVGVDELKKLQEELRLLVRAKGITTSEELNRLHHLPLERLLNLNCTSHTQNGGIVKSRSIRKPLTSAFRGFMPRPSFRQTIPEVRFSEGLRHKTTSPENSAVSDHVIKDDDRVVRMPQEEKTGVHKERSKWIRTDSE</sequence>
<evidence type="ECO:0000256" key="1">
    <source>
        <dbReference type="ARBA" id="ARBA00022604"/>
    </source>
</evidence>
<dbReference type="GO" id="GO:0040008">
    <property type="term" value="P:regulation of growth"/>
    <property type="evidence" value="ECO:0007669"/>
    <property type="project" value="InterPro"/>
</dbReference>
<evidence type="ECO:0000313" key="5">
    <source>
        <dbReference type="Proteomes" id="UP000324897"/>
    </source>
</evidence>
<gene>
    <name evidence="4" type="ORF">EJB05_07825</name>
</gene>
<organism evidence="4 5">
    <name type="scientific">Eragrostis curvula</name>
    <name type="common">weeping love grass</name>
    <dbReference type="NCBI Taxonomy" id="38414"/>
    <lineage>
        <taxon>Eukaryota</taxon>
        <taxon>Viridiplantae</taxon>
        <taxon>Streptophyta</taxon>
        <taxon>Embryophyta</taxon>
        <taxon>Tracheophyta</taxon>
        <taxon>Spermatophyta</taxon>
        <taxon>Magnoliopsida</taxon>
        <taxon>Liliopsida</taxon>
        <taxon>Poales</taxon>
        <taxon>Poaceae</taxon>
        <taxon>PACMAD clade</taxon>
        <taxon>Chloridoideae</taxon>
        <taxon>Eragrostideae</taxon>
        <taxon>Eragrostidinae</taxon>
        <taxon>Eragrostis</taxon>
    </lineage>
</organism>
<feature type="non-terminal residue" evidence="4">
    <location>
        <position position="213"/>
    </location>
</feature>
<comment type="similarity">
    <text evidence="2">Belongs to the LAZY family.</text>
</comment>
<feature type="compositionally biased region" description="Basic and acidic residues" evidence="3">
    <location>
        <begin position="181"/>
        <end position="213"/>
    </location>
</feature>
<dbReference type="Proteomes" id="UP000324897">
    <property type="component" value="Chromosome 5"/>
</dbReference>
<proteinExistence type="inferred from homology"/>
<dbReference type="Gramene" id="TVU48197">
    <property type="protein sequence ID" value="TVU48197"/>
    <property type="gene ID" value="EJB05_07825"/>
</dbReference>
<feature type="non-terminal residue" evidence="4">
    <location>
        <position position="1"/>
    </location>
</feature>
<dbReference type="AlphaFoldDB" id="A0A5J9WJY7"/>
<dbReference type="OrthoDB" id="1729737at2759"/>
<evidence type="ECO:0000256" key="2">
    <source>
        <dbReference type="ARBA" id="ARBA00024198"/>
    </source>
</evidence>
<protein>
    <submittedName>
        <fullName evidence="4">Uncharacterized protein</fullName>
    </submittedName>
</protein>
<dbReference type="GO" id="GO:0009630">
    <property type="term" value="P:gravitropism"/>
    <property type="evidence" value="ECO:0007669"/>
    <property type="project" value="InterPro"/>
</dbReference>
<comment type="caution">
    <text evidence="4">The sequence shown here is derived from an EMBL/GenBank/DDBJ whole genome shotgun (WGS) entry which is preliminary data.</text>
</comment>